<evidence type="ECO:0000313" key="1">
    <source>
        <dbReference type="EMBL" id="CAG8576683.1"/>
    </source>
</evidence>
<reference evidence="1" key="1">
    <citation type="submission" date="2021-06" db="EMBL/GenBank/DDBJ databases">
        <authorList>
            <person name="Kallberg Y."/>
            <person name="Tangrot J."/>
            <person name="Rosling A."/>
        </authorList>
    </citation>
    <scope>NUCLEOTIDE SEQUENCE</scope>
    <source>
        <strain evidence="1">IL203A</strain>
    </source>
</reference>
<evidence type="ECO:0000313" key="2">
    <source>
        <dbReference type="Proteomes" id="UP000789702"/>
    </source>
</evidence>
<keyword evidence="2" id="KW-1185">Reference proteome</keyword>
<feature type="non-terminal residue" evidence="1">
    <location>
        <position position="1"/>
    </location>
</feature>
<organism evidence="1 2">
    <name type="scientific">Dentiscutata heterogama</name>
    <dbReference type="NCBI Taxonomy" id="1316150"/>
    <lineage>
        <taxon>Eukaryota</taxon>
        <taxon>Fungi</taxon>
        <taxon>Fungi incertae sedis</taxon>
        <taxon>Mucoromycota</taxon>
        <taxon>Glomeromycotina</taxon>
        <taxon>Glomeromycetes</taxon>
        <taxon>Diversisporales</taxon>
        <taxon>Gigasporaceae</taxon>
        <taxon>Dentiscutata</taxon>
    </lineage>
</organism>
<protein>
    <submittedName>
        <fullName evidence="1">14044_t:CDS:1</fullName>
    </submittedName>
</protein>
<dbReference type="Proteomes" id="UP000789702">
    <property type="component" value="Unassembled WGS sequence"/>
</dbReference>
<accession>A0ACA9MBG6</accession>
<name>A0ACA9MBG6_9GLOM</name>
<sequence>EDIEEWAHYDDDSINEMVEESGSSSMIEENITQLVADNVSSEDVEGATFDDALNSIERKNQPLLNKKKDNDIEVRMFGEQYECDWWHETEKKLPPLNCLLSIILYSDATTFDSLGKTSGHPVFLTLGNIPTWLRNSADSKVLLGFLPKVQACVPDRMHHIDLGLFKYQLNFTQEILKKVSGVELQRNFDDRLRHIPRFPGLKLYSKLGQLKIMTAADYQNLMKLYAKFSNMYIMSRQESYSETDLNNFEVKRNELAPTVSKVICRKTKGFGKVLYELKLDAIETRVNSLKSSNQTHPNFIEGLSQLIPALNAFLDMSSQDSVSENFFIKIYDSVHLESGEILRASDSFQNKEWFSNVAVSAAEDQVQYESDDGIWYGKVLIFLRFFWGSAKDPFDLAMVRWYDIEPSEPELYGCPQLFYTNDYDIIPIGSIYKEAHIVPRFDKENRFLLNKYMF</sequence>
<proteinExistence type="predicted"/>
<dbReference type="EMBL" id="CAJVPU010007788">
    <property type="protein sequence ID" value="CAG8576683.1"/>
    <property type="molecule type" value="Genomic_DNA"/>
</dbReference>
<comment type="caution">
    <text evidence="1">The sequence shown here is derived from an EMBL/GenBank/DDBJ whole genome shotgun (WGS) entry which is preliminary data.</text>
</comment>
<gene>
    <name evidence="1" type="ORF">DHETER_LOCUS6294</name>
</gene>